<keyword evidence="4" id="KW-0560">Oxidoreductase</keyword>
<feature type="domain" description="FAD/NAD(P)-binding" evidence="5">
    <location>
        <begin position="674"/>
        <end position="963"/>
    </location>
</feature>
<dbReference type="OrthoDB" id="202203at2759"/>
<comment type="similarity">
    <text evidence="1">Belongs to the FAD-dependent oxidoreductase family.</text>
</comment>
<dbReference type="GO" id="GO:0004174">
    <property type="term" value="F:electron-transferring-flavoprotein dehydrogenase activity"/>
    <property type="evidence" value="ECO:0007669"/>
    <property type="project" value="TreeGrafter"/>
</dbReference>
<keyword evidence="3" id="KW-0274">FAD</keyword>
<evidence type="ECO:0000256" key="2">
    <source>
        <dbReference type="ARBA" id="ARBA00022630"/>
    </source>
</evidence>
<dbReference type="InterPro" id="IPR023753">
    <property type="entry name" value="FAD/NAD-binding_dom"/>
</dbReference>
<dbReference type="PRINTS" id="PR00368">
    <property type="entry name" value="FADPNR"/>
</dbReference>
<dbReference type="Gene3D" id="3.40.50.10140">
    <property type="entry name" value="Toll/interleukin-1 receptor homology (TIR) domain"/>
    <property type="match status" value="1"/>
</dbReference>
<name>A0A8J2S9I1_9STRA</name>
<dbReference type="EMBL" id="CAKKNE010000002">
    <property type="protein sequence ID" value="CAH0368243.1"/>
    <property type="molecule type" value="Genomic_DNA"/>
</dbReference>
<dbReference type="GO" id="GO:0050660">
    <property type="term" value="F:flavin adenine dinucleotide binding"/>
    <property type="evidence" value="ECO:0007669"/>
    <property type="project" value="TreeGrafter"/>
</dbReference>
<dbReference type="GO" id="GO:0005737">
    <property type="term" value="C:cytoplasm"/>
    <property type="evidence" value="ECO:0007669"/>
    <property type="project" value="TreeGrafter"/>
</dbReference>
<evidence type="ECO:0000313" key="8">
    <source>
        <dbReference type="Proteomes" id="UP000789595"/>
    </source>
</evidence>
<dbReference type="InterPro" id="IPR000157">
    <property type="entry name" value="TIR_dom"/>
</dbReference>
<sequence length="1102" mass="116291">MGAGASAPRQPLQSLSADSIKELVESLGPKFADIGEQLQENGYDGAILADASDEDLDELFDELEVPKLKQKVLRKKLAWLKEGISTASLDEHPAAADGPPAAAAPKDEYVVDAYDCFLSHKRSDCQDVVARVHDRLTDAGYRAFIDREELEELPKLKASVRASGKLVFFMSPKIFESDWCMLELCTAVDSGIDVLPVTVEGTTWGGGARVFPDVQQDVPEKVEIQGQVYHPRAAAAKAFAHAIGLEHSRSYFDAFIDKLSKRIGPSKRVVADGPPEGSVARQIWQQAGGTPSWGDVLKTLRETSGAADAVDASRPVLARALGLVDGADESSPVNAAALAAVFPPGTDVAQTLRALAARTQPVGVTDGGAATTTPGGGAGEETLMPVVMAADATALEEAEAAGTAAELPDAGLALVGGNTSMASVRAQLIEALDELGIEGDEGLGDTIERIKGGKFSFLLPMKGKRRRRVVMRTQERLVRGATAMGDPIALMPTTKAAAEPLAVTAVAVDGAADAAAEIVSRAARKDADKLSIDAALRDPDLFTGLRRILHEERAGGDAPEEEAAVLASKVAELKKLLSGGGDGGTLAADVRALSTAAAAQDGAVARLAGAAAAQSVASAAAEGGDAAALVAALEPLAAAAREGLAPSLEKLRAEIARDGATPSLPKSSVGSRKRVVIAGGGFCGAMVAYRLDKNPEFHVTLLDTKEYVENTPVVLRLMCLAGKEFEDMFSKALIEHKAYVKNGDVVVGSLAAVRTDHILYGAKTGVAAHVLPYDYLVISTGTAYQSDIKTDGTSIEHRRRSYEIEHQRIADAPATVVVGGGLVGTELALDISTFFPGKKVEWISGNETLMSRIHGFHDPTMEVVEREAAKGHLKLSLGERAISVNQAGSILTDKGNETTPGARAYWCTGYRANNSFMKDPRTAASVASCLDDEGFINAGPTHQLSHPALSHVFAGGDICCRDRFGGGERMAAYGHTHAMVICENIERLAGTLSGPLQAARIGIPKKGADSATDNEGVLISLGKTDTVMFSKNPLMRAFYPNPEEMEEKYGPIDEAPNGWILLDDQSSLKFGFGVDLLAETFREGKDEWWAGFDGPRMYDFVP</sequence>
<dbReference type="GO" id="GO:0007165">
    <property type="term" value="P:signal transduction"/>
    <property type="evidence" value="ECO:0007669"/>
    <property type="project" value="InterPro"/>
</dbReference>
<dbReference type="SUPFAM" id="SSF51905">
    <property type="entry name" value="FAD/NAD(P)-binding domain"/>
    <property type="match status" value="2"/>
</dbReference>
<dbReference type="Pfam" id="PF07992">
    <property type="entry name" value="Pyr_redox_2"/>
    <property type="match status" value="1"/>
</dbReference>
<evidence type="ECO:0000259" key="6">
    <source>
        <dbReference type="Pfam" id="PF13676"/>
    </source>
</evidence>
<comment type="caution">
    <text evidence="7">The sequence shown here is derived from an EMBL/GenBank/DDBJ whole genome shotgun (WGS) entry which is preliminary data.</text>
</comment>
<dbReference type="PANTHER" id="PTHR43735">
    <property type="entry name" value="APOPTOSIS-INDUCING FACTOR 1"/>
    <property type="match status" value="1"/>
</dbReference>
<accession>A0A8J2S9I1</accession>
<dbReference type="Gene3D" id="3.50.50.100">
    <property type="match status" value="1"/>
</dbReference>
<proteinExistence type="inferred from homology"/>
<keyword evidence="8" id="KW-1185">Reference proteome</keyword>
<evidence type="ECO:0000256" key="3">
    <source>
        <dbReference type="ARBA" id="ARBA00022827"/>
    </source>
</evidence>
<dbReference type="AlphaFoldDB" id="A0A8J2S9I1"/>
<dbReference type="InterPro" id="IPR036188">
    <property type="entry name" value="FAD/NAD-bd_sf"/>
</dbReference>
<gene>
    <name evidence="7" type="ORF">PECAL_2P13010</name>
</gene>
<dbReference type="Pfam" id="PF13676">
    <property type="entry name" value="TIR_2"/>
    <property type="match status" value="1"/>
</dbReference>
<evidence type="ECO:0000259" key="5">
    <source>
        <dbReference type="Pfam" id="PF07992"/>
    </source>
</evidence>
<dbReference type="Proteomes" id="UP000789595">
    <property type="component" value="Unassembled WGS sequence"/>
</dbReference>
<protein>
    <submittedName>
        <fullName evidence="7">Uncharacterized protein</fullName>
    </submittedName>
</protein>
<feature type="domain" description="TIR" evidence="6">
    <location>
        <begin position="117"/>
        <end position="202"/>
    </location>
</feature>
<dbReference type="PANTHER" id="PTHR43735:SF3">
    <property type="entry name" value="FERROPTOSIS SUPPRESSOR PROTEIN 1"/>
    <property type="match status" value="1"/>
</dbReference>
<reference evidence="7" key="1">
    <citation type="submission" date="2021-11" db="EMBL/GenBank/DDBJ databases">
        <authorList>
            <consortium name="Genoscope - CEA"/>
            <person name="William W."/>
        </authorList>
    </citation>
    <scope>NUCLEOTIDE SEQUENCE</scope>
</reference>
<dbReference type="InterPro" id="IPR035897">
    <property type="entry name" value="Toll_tir_struct_dom_sf"/>
</dbReference>
<evidence type="ECO:0000256" key="4">
    <source>
        <dbReference type="ARBA" id="ARBA00023002"/>
    </source>
</evidence>
<evidence type="ECO:0000256" key="1">
    <source>
        <dbReference type="ARBA" id="ARBA00006442"/>
    </source>
</evidence>
<keyword evidence="2" id="KW-0285">Flavoprotein</keyword>
<organism evidence="7 8">
    <name type="scientific">Pelagomonas calceolata</name>
    <dbReference type="NCBI Taxonomy" id="35677"/>
    <lineage>
        <taxon>Eukaryota</taxon>
        <taxon>Sar</taxon>
        <taxon>Stramenopiles</taxon>
        <taxon>Ochrophyta</taxon>
        <taxon>Pelagophyceae</taxon>
        <taxon>Pelagomonadales</taxon>
        <taxon>Pelagomonadaceae</taxon>
        <taxon>Pelagomonas</taxon>
    </lineage>
</organism>
<dbReference type="SUPFAM" id="SSF52200">
    <property type="entry name" value="Toll/Interleukin receptor TIR domain"/>
    <property type="match status" value="1"/>
</dbReference>
<evidence type="ECO:0000313" key="7">
    <source>
        <dbReference type="EMBL" id="CAH0368243.1"/>
    </source>
</evidence>